<organism evidence="1 2">
    <name type="scientific">Corynespora cassiicola Philippines</name>
    <dbReference type="NCBI Taxonomy" id="1448308"/>
    <lineage>
        <taxon>Eukaryota</taxon>
        <taxon>Fungi</taxon>
        <taxon>Dikarya</taxon>
        <taxon>Ascomycota</taxon>
        <taxon>Pezizomycotina</taxon>
        <taxon>Dothideomycetes</taxon>
        <taxon>Pleosporomycetidae</taxon>
        <taxon>Pleosporales</taxon>
        <taxon>Corynesporascaceae</taxon>
        <taxon>Corynespora</taxon>
    </lineage>
</organism>
<evidence type="ECO:0000313" key="1">
    <source>
        <dbReference type="EMBL" id="PSN66341.1"/>
    </source>
</evidence>
<sequence length="183" mass="20338">MGFTFTRDNTPSAFAFFNVKAGKGSGVKTYKIIAYIPRYKSDSVTTVRKQGFAPFRQQFDKEFKGSYQNIPVFGDKPKKLSSDEPPVKDDQFKYRIRWALADDAEKSSDGSLVGLGAVSDVMNKNCPGEAVLNIYRVKELLVFSNDTKGEEIEIRLAYILTAGDPPDIKVWTDGCKDVKPACG</sequence>
<gene>
    <name evidence="1" type="ORF">BS50DRAFT_622032</name>
</gene>
<name>A0A2T2NLL9_CORCC</name>
<protein>
    <submittedName>
        <fullName evidence="1">Uncharacterized protein</fullName>
    </submittedName>
</protein>
<dbReference type="Proteomes" id="UP000240883">
    <property type="component" value="Unassembled WGS sequence"/>
</dbReference>
<evidence type="ECO:0000313" key="2">
    <source>
        <dbReference type="Proteomes" id="UP000240883"/>
    </source>
</evidence>
<proteinExistence type="predicted"/>
<dbReference type="AlphaFoldDB" id="A0A2T2NLL9"/>
<accession>A0A2T2NLL9</accession>
<dbReference type="EMBL" id="KZ678136">
    <property type="protein sequence ID" value="PSN66341.1"/>
    <property type="molecule type" value="Genomic_DNA"/>
</dbReference>
<keyword evidence="2" id="KW-1185">Reference proteome</keyword>
<reference evidence="1 2" key="1">
    <citation type="journal article" date="2018" name="Front. Microbiol.">
        <title>Genome-Wide Analysis of Corynespora cassiicola Leaf Fall Disease Putative Effectors.</title>
        <authorList>
            <person name="Lopez D."/>
            <person name="Ribeiro S."/>
            <person name="Label P."/>
            <person name="Fumanal B."/>
            <person name="Venisse J.S."/>
            <person name="Kohler A."/>
            <person name="de Oliveira R.R."/>
            <person name="Labutti K."/>
            <person name="Lipzen A."/>
            <person name="Lail K."/>
            <person name="Bauer D."/>
            <person name="Ohm R.A."/>
            <person name="Barry K.W."/>
            <person name="Spatafora J."/>
            <person name="Grigoriev I.V."/>
            <person name="Martin F.M."/>
            <person name="Pujade-Renaud V."/>
        </authorList>
    </citation>
    <scope>NUCLEOTIDE SEQUENCE [LARGE SCALE GENOMIC DNA]</scope>
    <source>
        <strain evidence="1 2">Philippines</strain>
    </source>
</reference>